<evidence type="ECO:0000313" key="5">
    <source>
        <dbReference type="Proteomes" id="UP000440713"/>
    </source>
</evidence>
<evidence type="ECO:0000256" key="2">
    <source>
        <dbReference type="PIRSR" id="PIRSR605754-1"/>
    </source>
</evidence>
<evidence type="ECO:0000256" key="1">
    <source>
        <dbReference type="ARBA" id="ARBA00022801"/>
    </source>
</evidence>
<comment type="caution">
    <text evidence="4">The sequence shown here is derived from an EMBL/GenBank/DDBJ whole genome shotgun (WGS) entry which is preliminary data.</text>
</comment>
<keyword evidence="5" id="KW-1185">Reference proteome</keyword>
<reference evidence="4 5" key="1">
    <citation type="submission" date="2019-08" db="EMBL/GenBank/DDBJ databases">
        <title>In-depth cultivation of the pig gut microbiome towards novel bacterial diversity and tailored functional studies.</title>
        <authorList>
            <person name="Wylensek D."/>
            <person name="Hitch T.C.A."/>
            <person name="Clavel T."/>
        </authorList>
    </citation>
    <scope>NUCLEOTIDE SEQUENCE [LARGE SCALE GENOMIC DNA]</scope>
    <source>
        <strain evidence="4 5">WCA-SAB-591-4A-A</strain>
    </source>
</reference>
<proteinExistence type="predicted"/>
<accession>A0A6N7WZH5</accession>
<name>A0A6N7WZH5_9FIRM</name>
<dbReference type="InterPro" id="IPR005754">
    <property type="entry name" value="Sortase"/>
</dbReference>
<evidence type="ECO:0000313" key="4">
    <source>
        <dbReference type="EMBL" id="MST61381.1"/>
    </source>
</evidence>
<dbReference type="RefSeq" id="WP_154536827.1">
    <property type="nucleotide sequence ID" value="NZ_VUNE01000001.1"/>
</dbReference>
<dbReference type="InterPro" id="IPR023365">
    <property type="entry name" value="Sortase_dom-sf"/>
</dbReference>
<dbReference type="GO" id="GO:0016787">
    <property type="term" value="F:hydrolase activity"/>
    <property type="evidence" value="ECO:0007669"/>
    <property type="project" value="UniProtKB-KW"/>
</dbReference>
<keyword evidence="3" id="KW-0472">Membrane</keyword>
<protein>
    <submittedName>
        <fullName evidence="4">Class C sortase</fullName>
    </submittedName>
</protein>
<keyword evidence="3" id="KW-0812">Transmembrane</keyword>
<dbReference type="InterPro" id="IPR042002">
    <property type="entry name" value="Sortase_C"/>
</dbReference>
<sequence length="292" mass="33431">MSRSKKRNKSTFWGKIVNRLWVIIVSVGILIMVYPFISQQYYNYLSKQDVQDFKEAVNTIGSYEINKKMDLAMAYNQSLKPGMFFDPFNEKVKAGRAEYARMLEIHEKIGYIDIPKIGQNIIIKAGTSESVLQECAGHLEGTSLPTGGKNTHTVITAHRGLPSAKLFTNLNEMQKGDVFFITNIKEKLAYKVVSIKTVEPTDFDPVRVEKDKDYATLMTCTPYMINSHRLLVKGERIPINMSMTVAEKNEKENIFKKMIKYVSVLLILMIISIIIYKKKKGKKHICKNEKQS</sequence>
<keyword evidence="1" id="KW-0378">Hydrolase</keyword>
<dbReference type="Proteomes" id="UP000440713">
    <property type="component" value="Unassembled WGS sequence"/>
</dbReference>
<feature type="transmembrane region" description="Helical" evidence="3">
    <location>
        <begin position="20"/>
        <end position="37"/>
    </location>
</feature>
<dbReference type="Pfam" id="PF04203">
    <property type="entry name" value="Sortase"/>
    <property type="match status" value="1"/>
</dbReference>
<dbReference type="NCBIfam" id="TIGR01076">
    <property type="entry name" value="sortase_fam"/>
    <property type="match status" value="1"/>
</dbReference>
<feature type="active site" description="Proton donor/acceptor" evidence="2">
    <location>
        <position position="158"/>
    </location>
</feature>
<dbReference type="SUPFAM" id="SSF63817">
    <property type="entry name" value="Sortase"/>
    <property type="match status" value="1"/>
</dbReference>
<gene>
    <name evidence="4" type="ORF">FYJ71_00095</name>
</gene>
<evidence type="ECO:0000256" key="3">
    <source>
        <dbReference type="SAM" id="Phobius"/>
    </source>
</evidence>
<feature type="transmembrane region" description="Helical" evidence="3">
    <location>
        <begin position="258"/>
        <end position="276"/>
    </location>
</feature>
<dbReference type="EMBL" id="VUNE01000001">
    <property type="protein sequence ID" value="MST61381.1"/>
    <property type="molecule type" value="Genomic_DNA"/>
</dbReference>
<dbReference type="CDD" id="cd05827">
    <property type="entry name" value="Sortase_C"/>
    <property type="match status" value="1"/>
</dbReference>
<keyword evidence="3" id="KW-1133">Transmembrane helix</keyword>
<feature type="active site" description="Acyl-thioester intermediate" evidence="2">
    <location>
        <position position="220"/>
    </location>
</feature>
<dbReference type="NCBIfam" id="NF033745">
    <property type="entry name" value="class_C_sortase"/>
    <property type="match status" value="1"/>
</dbReference>
<organism evidence="4 5">
    <name type="scientific">Peptostreptococcus porci</name>
    <dbReference type="NCBI Taxonomy" id="2652282"/>
    <lineage>
        <taxon>Bacteria</taxon>
        <taxon>Bacillati</taxon>
        <taxon>Bacillota</taxon>
        <taxon>Clostridia</taxon>
        <taxon>Peptostreptococcales</taxon>
        <taxon>Peptostreptococcaceae</taxon>
        <taxon>Peptostreptococcus</taxon>
    </lineage>
</organism>
<dbReference type="Gene3D" id="2.40.260.10">
    <property type="entry name" value="Sortase"/>
    <property type="match status" value="1"/>
</dbReference>
<dbReference type="AlphaFoldDB" id="A0A6N7WZH5"/>